<dbReference type="RefSeq" id="WP_374036551.1">
    <property type="nucleotide sequence ID" value="NZ_CP169082.1"/>
</dbReference>
<evidence type="ECO:0000256" key="2">
    <source>
        <dbReference type="SAM" id="SignalP"/>
    </source>
</evidence>
<dbReference type="EC" id="3.4.-.-" evidence="4"/>
<sequence>MTRTTDLRGLAAAAMTSVWMASAADGRTAEPARPPFAAFIAPTSVAAEPVGPEPSGPPAQVGGQQGFTVETRLSASRVVDARLMLDGQALVYVVAGPQAGSSGADLDQLQTRVGRLFVRSTGGDDPEREYPGTIEGARYWLAARSPDGSRLLAYEVLSGRVRLVVLDLRTLSLTRPLEAAPEYGALGEDFGPIWLNDDAIALTVLPEGLQPAGVIGQRHHLERQLERAGRAWRGGASASVIQTVQDDRDLAARPGLLVEVELGTGRTTVLAEGAVASLRRSPSGRYVAGLRVFALGGPLAEANLGGGMTPRAELTVVDLERRDGAVRRFPGLNAELGSLVWAHDSDRLAVFARPLNQPLTTGRYHALDARSGEPEPISTAGLALVSERERGLTFRPELAAWVGDRLLVAARRTAATTEHLFLPQGDRSGGRIDWCLIAVSDPPSCPTVDLDEVSPRLGADQASGPVVLAAGRPYRVSVAGVDPLTAPPGRSFAPAPTAPFADQVRRMRSDRDPVLASSGDQDRQAVVLGGSGRARTMPLEPGEALVDLEAASGVAVSAVNGLTGWVLRVTDAGGTRIRWGPGERPLGFPRRELIAFTGADGTALGACLTLPRVDRFAGPPPVILDLYPNNPTRSDCPDPAREPDPALKDILTLSEHGYAVLTLPAPYRLLRTPGNPLGGLRTLADSAVAEAGRRGLIDPDRVGAYGFSQGGMMALWLATQSPTLDAVVAGASWSEYTADYFGGRSALWYQTYPEQSPLQSVSNRYDLETGYGFGGQPMGDRLFEMIEASPLYRAHEIEADVLLMMGDADPIPIHGFELMYSALERAGKPARFVRFAGEGHSLASPGNVRRYWTEMFETFDRAFGTEEGER</sequence>
<feature type="domain" description="Peptidase S9 prolyl oligopeptidase catalytic" evidence="3">
    <location>
        <begin position="687"/>
        <end position="750"/>
    </location>
</feature>
<accession>A0ABW0FVI1</accession>
<keyword evidence="2" id="KW-0732">Signal</keyword>
<keyword evidence="5" id="KW-1185">Reference proteome</keyword>
<dbReference type="SUPFAM" id="SSF53474">
    <property type="entry name" value="alpha/beta-Hydrolases"/>
    <property type="match status" value="1"/>
</dbReference>
<evidence type="ECO:0000313" key="4">
    <source>
        <dbReference type="EMBL" id="MFC5345562.1"/>
    </source>
</evidence>
<dbReference type="Gene3D" id="3.40.50.1820">
    <property type="entry name" value="alpha/beta hydrolase"/>
    <property type="match status" value="1"/>
</dbReference>
<keyword evidence="1 4" id="KW-0378">Hydrolase</keyword>
<feature type="domain" description="Peptidase S9 prolyl oligopeptidase catalytic" evidence="3">
    <location>
        <begin position="786"/>
        <end position="861"/>
    </location>
</feature>
<dbReference type="PANTHER" id="PTHR42776:SF27">
    <property type="entry name" value="DIPEPTIDYL PEPTIDASE FAMILY MEMBER 6"/>
    <property type="match status" value="1"/>
</dbReference>
<protein>
    <submittedName>
        <fullName evidence="4">Alpha/beta hydrolase family protein</fullName>
        <ecNumber evidence="4">3.4.-.-</ecNumber>
    </submittedName>
</protein>
<organism evidence="4 5">
    <name type="scientific">Brevundimonas staleyi</name>
    <dbReference type="NCBI Taxonomy" id="74326"/>
    <lineage>
        <taxon>Bacteria</taxon>
        <taxon>Pseudomonadati</taxon>
        <taxon>Pseudomonadota</taxon>
        <taxon>Alphaproteobacteria</taxon>
        <taxon>Caulobacterales</taxon>
        <taxon>Caulobacteraceae</taxon>
        <taxon>Brevundimonas</taxon>
    </lineage>
</organism>
<evidence type="ECO:0000256" key="1">
    <source>
        <dbReference type="ARBA" id="ARBA00022801"/>
    </source>
</evidence>
<gene>
    <name evidence="4" type="ORF">ACFPIE_16725</name>
</gene>
<dbReference type="PANTHER" id="PTHR42776">
    <property type="entry name" value="SERINE PEPTIDASE S9 FAMILY MEMBER"/>
    <property type="match status" value="1"/>
</dbReference>
<proteinExistence type="predicted"/>
<feature type="signal peptide" evidence="2">
    <location>
        <begin position="1"/>
        <end position="23"/>
    </location>
</feature>
<evidence type="ECO:0000313" key="5">
    <source>
        <dbReference type="Proteomes" id="UP001596152"/>
    </source>
</evidence>
<comment type="caution">
    <text evidence="4">The sequence shown here is derived from an EMBL/GenBank/DDBJ whole genome shotgun (WGS) entry which is preliminary data.</text>
</comment>
<dbReference type="InterPro" id="IPR029058">
    <property type="entry name" value="AB_hydrolase_fold"/>
</dbReference>
<evidence type="ECO:0000259" key="3">
    <source>
        <dbReference type="Pfam" id="PF00326"/>
    </source>
</evidence>
<dbReference type="InterPro" id="IPR001375">
    <property type="entry name" value="Peptidase_S9_cat"/>
</dbReference>
<dbReference type="EMBL" id="JBHSLF010000050">
    <property type="protein sequence ID" value="MFC5345562.1"/>
    <property type="molecule type" value="Genomic_DNA"/>
</dbReference>
<dbReference type="GO" id="GO:0016787">
    <property type="term" value="F:hydrolase activity"/>
    <property type="evidence" value="ECO:0007669"/>
    <property type="project" value="UniProtKB-KW"/>
</dbReference>
<dbReference type="SUPFAM" id="SSF82171">
    <property type="entry name" value="DPP6 N-terminal domain-like"/>
    <property type="match status" value="1"/>
</dbReference>
<dbReference type="Pfam" id="PF00326">
    <property type="entry name" value="Peptidase_S9"/>
    <property type="match status" value="2"/>
</dbReference>
<dbReference type="Proteomes" id="UP001596152">
    <property type="component" value="Unassembled WGS sequence"/>
</dbReference>
<name>A0ABW0FVI1_9CAUL</name>
<reference evidence="5" key="1">
    <citation type="journal article" date="2019" name="Int. J. Syst. Evol. Microbiol.">
        <title>The Global Catalogue of Microorganisms (GCM) 10K type strain sequencing project: providing services to taxonomists for standard genome sequencing and annotation.</title>
        <authorList>
            <consortium name="The Broad Institute Genomics Platform"/>
            <consortium name="The Broad Institute Genome Sequencing Center for Infectious Disease"/>
            <person name="Wu L."/>
            <person name="Ma J."/>
        </authorList>
    </citation>
    <scope>NUCLEOTIDE SEQUENCE [LARGE SCALE GENOMIC DNA]</scope>
    <source>
        <strain evidence="5">JCM 12125</strain>
    </source>
</reference>
<feature type="chain" id="PRO_5045259849" evidence="2">
    <location>
        <begin position="24"/>
        <end position="870"/>
    </location>
</feature>